<protein>
    <recommendedName>
        <fullName evidence="8">TMC domain-containing protein</fullName>
    </recommendedName>
</protein>
<dbReference type="PANTHER" id="PTHR23302">
    <property type="entry name" value="TRANSMEMBRANE CHANNEL-RELATED"/>
    <property type="match status" value="1"/>
</dbReference>
<dbReference type="InterPro" id="IPR038900">
    <property type="entry name" value="TMC"/>
</dbReference>
<dbReference type="EMBL" id="DS985242">
    <property type="protein sequence ID" value="EDV28019.1"/>
    <property type="molecule type" value="Genomic_DNA"/>
</dbReference>
<keyword evidence="3 7" id="KW-0812">Transmembrane</keyword>
<dbReference type="STRING" id="10228.B3RNG7"/>
<keyword evidence="5 7" id="KW-0472">Membrane</keyword>
<dbReference type="GO" id="GO:0008381">
    <property type="term" value="F:mechanosensitive monoatomic ion channel activity"/>
    <property type="evidence" value="ECO:0000318"/>
    <property type="project" value="GO_Central"/>
</dbReference>
<dbReference type="InterPro" id="IPR012496">
    <property type="entry name" value="TMC_dom"/>
</dbReference>
<feature type="region of interest" description="Disordered" evidence="6">
    <location>
        <begin position="642"/>
        <end position="751"/>
    </location>
</feature>
<keyword evidence="10" id="KW-1185">Reference proteome</keyword>
<evidence type="ECO:0000256" key="4">
    <source>
        <dbReference type="ARBA" id="ARBA00022989"/>
    </source>
</evidence>
<dbReference type="AlphaFoldDB" id="B3RNG7"/>
<comment type="similarity">
    <text evidence="2">Belongs to the TMC family.</text>
</comment>
<feature type="compositionally biased region" description="Polar residues" evidence="6">
    <location>
        <begin position="687"/>
        <end position="713"/>
    </location>
</feature>
<dbReference type="Pfam" id="PF07810">
    <property type="entry name" value="TMC"/>
    <property type="match status" value="1"/>
</dbReference>
<feature type="compositionally biased region" description="Polar residues" evidence="6">
    <location>
        <begin position="659"/>
        <end position="680"/>
    </location>
</feature>
<dbReference type="GO" id="GO:0005886">
    <property type="term" value="C:plasma membrane"/>
    <property type="evidence" value="ECO:0007669"/>
    <property type="project" value="InterPro"/>
</dbReference>
<dbReference type="CTD" id="6750499"/>
<evidence type="ECO:0000259" key="8">
    <source>
        <dbReference type="Pfam" id="PF07810"/>
    </source>
</evidence>
<sequence>MIIFKTLTLVLDDRYSEQERQLLTLQPGFLIKALRRPYSGNLESVEEEYIKPIFHWNSLDSNDLLLKKKELQYEIISIVKELPWPYAKKEELLELHKSYVQKQTGSTSRNSANYQYSRGLGKKLVRWLGNLLFGYKIWRERIKAIECFFGSIVASYFIFVRGVFLLNLVLSLFFVGFVVVPKLYLFNTTDTTIPAAALTDDRIATVLNFQFNITKLKLIRCNIYVSRIAQSRKKTTKISIVTSTNFNFIWKLCTNWDFLINNEGNAISKKQSLRTEFTELLGDLRDVRESKNYGMIIAWLLVIMTWLGCGTLILYTLIQYECNLKDHTNIIVRYLVSIVLALCNAISPVLFDVYSTLEDYKQQTKLKLKIFRVMIMYLFNLSVLVISIVSVTPLSNSIQLTNFFAPGEVCRLASGSQNIGKCWESTVGQELFKVSTIDLISVISGVLIGDFVRAGLVRCLPACRTKKEPPYPTFTVAQSILQIVYSQGLTCFALSPDCGPFQVYLTNTNITGNATALNLIVDKYIRSPDSGALTFIFEQITSAHVIIPVIILLCLAIAYFKSLSTNYKDLSNDLRVELYQAKDTMKRLLPYISAGVAGQATSASRSSGLVQRSSVYNRKKNQFSTPAARNPSKSEIRTVAMVEKAAQSSPESPTSSQSNVQGPKQIQQRATKVSTASPPANSEKKVQAQQPTTKSPQASQSTSEQMSPSNVADSQVVGKTAETQRVGQPIQSSRSNTPSSSGSDAVTAPTTKIKVNLNDIMRRLQDNPKSVSDQEKQELLSAMPPNKRAVVEQCLAKI</sequence>
<dbReference type="PhylomeDB" id="B3RNG7"/>
<evidence type="ECO:0000256" key="3">
    <source>
        <dbReference type="ARBA" id="ARBA00022692"/>
    </source>
</evidence>
<evidence type="ECO:0000256" key="2">
    <source>
        <dbReference type="ARBA" id="ARBA00006510"/>
    </source>
</evidence>
<feature type="compositionally biased region" description="Low complexity" evidence="6">
    <location>
        <begin position="647"/>
        <end position="658"/>
    </location>
</feature>
<feature type="transmembrane region" description="Helical" evidence="7">
    <location>
        <begin position="165"/>
        <end position="185"/>
    </location>
</feature>
<dbReference type="GeneID" id="6750499"/>
<dbReference type="HOGENOM" id="CLU_352471_0_0_1"/>
<evidence type="ECO:0000256" key="5">
    <source>
        <dbReference type="ARBA" id="ARBA00023136"/>
    </source>
</evidence>
<organism evidence="9 10">
    <name type="scientific">Trichoplax adhaerens</name>
    <name type="common">Trichoplax reptans</name>
    <dbReference type="NCBI Taxonomy" id="10228"/>
    <lineage>
        <taxon>Eukaryota</taxon>
        <taxon>Metazoa</taxon>
        <taxon>Placozoa</taxon>
        <taxon>Uniplacotomia</taxon>
        <taxon>Trichoplacea</taxon>
        <taxon>Trichoplacidae</taxon>
        <taxon>Trichoplax</taxon>
    </lineage>
</organism>
<feature type="transmembrane region" description="Helical" evidence="7">
    <location>
        <begin position="330"/>
        <end position="354"/>
    </location>
</feature>
<evidence type="ECO:0000313" key="9">
    <source>
        <dbReference type="EMBL" id="EDV28019.1"/>
    </source>
</evidence>
<reference evidence="9 10" key="1">
    <citation type="journal article" date="2008" name="Nature">
        <title>The Trichoplax genome and the nature of placozoans.</title>
        <authorList>
            <person name="Srivastava M."/>
            <person name="Begovic E."/>
            <person name="Chapman J."/>
            <person name="Putnam N.H."/>
            <person name="Hellsten U."/>
            <person name="Kawashima T."/>
            <person name="Kuo A."/>
            <person name="Mitros T."/>
            <person name="Salamov A."/>
            <person name="Carpenter M.L."/>
            <person name="Signorovitch A.Y."/>
            <person name="Moreno M.A."/>
            <person name="Kamm K."/>
            <person name="Grimwood J."/>
            <person name="Schmutz J."/>
            <person name="Shapiro H."/>
            <person name="Grigoriev I.V."/>
            <person name="Buss L.W."/>
            <person name="Schierwater B."/>
            <person name="Dellaporta S.L."/>
            <person name="Rokhsar D.S."/>
        </authorList>
    </citation>
    <scope>NUCLEOTIDE SEQUENCE [LARGE SCALE GENOMIC DNA]</scope>
    <source>
        <strain evidence="9 10">Grell-BS-1999</strain>
    </source>
</reference>
<dbReference type="InParanoid" id="B3RNG7"/>
<feature type="transmembrane region" description="Helical" evidence="7">
    <location>
        <begin position="293"/>
        <end position="318"/>
    </location>
</feature>
<feature type="transmembrane region" description="Helical" evidence="7">
    <location>
        <begin position="542"/>
        <end position="560"/>
    </location>
</feature>
<dbReference type="eggNOG" id="ENOG502QQGX">
    <property type="taxonomic scope" value="Eukaryota"/>
</dbReference>
<evidence type="ECO:0000256" key="7">
    <source>
        <dbReference type="SAM" id="Phobius"/>
    </source>
</evidence>
<feature type="transmembrane region" description="Helical" evidence="7">
    <location>
        <begin position="375"/>
        <end position="394"/>
    </location>
</feature>
<proteinExistence type="inferred from homology"/>
<name>B3RNG7_TRIAD</name>
<feature type="compositionally biased region" description="Polar residues" evidence="6">
    <location>
        <begin position="721"/>
        <end position="731"/>
    </location>
</feature>
<feature type="compositionally biased region" description="Low complexity" evidence="6">
    <location>
        <begin position="732"/>
        <end position="743"/>
    </location>
</feature>
<evidence type="ECO:0000256" key="6">
    <source>
        <dbReference type="SAM" id="MobiDB-lite"/>
    </source>
</evidence>
<dbReference type="PANTHER" id="PTHR23302:SF40">
    <property type="entry name" value="TRANSMEMBRANE CHANNEL-LIKE PROTEIN"/>
    <property type="match status" value="1"/>
</dbReference>
<evidence type="ECO:0000313" key="10">
    <source>
        <dbReference type="Proteomes" id="UP000009022"/>
    </source>
</evidence>
<dbReference type="Proteomes" id="UP000009022">
    <property type="component" value="Unassembled WGS sequence"/>
</dbReference>
<dbReference type="RefSeq" id="XP_002109853.1">
    <property type="nucleotide sequence ID" value="XM_002109817.1"/>
</dbReference>
<comment type="subcellular location">
    <subcellularLocation>
        <location evidence="1">Membrane</location>
        <topology evidence="1">Multi-pass membrane protein</topology>
    </subcellularLocation>
</comment>
<gene>
    <name evidence="9" type="ORF">TRIADDRAFT_63632</name>
</gene>
<evidence type="ECO:0000256" key="1">
    <source>
        <dbReference type="ARBA" id="ARBA00004141"/>
    </source>
</evidence>
<feature type="domain" description="TMC" evidence="8">
    <location>
        <begin position="422"/>
        <end position="491"/>
    </location>
</feature>
<dbReference type="OrthoDB" id="5831905at2759"/>
<accession>B3RNG7</accession>
<keyword evidence="4 7" id="KW-1133">Transmembrane helix</keyword>
<dbReference type="KEGG" id="tad:TRIADDRAFT_63632"/>